<proteinExistence type="predicted"/>
<reference evidence="1" key="1">
    <citation type="submission" date="2023-07" db="EMBL/GenBank/DDBJ databases">
        <authorList>
            <consortium name="AG Swart"/>
            <person name="Singh M."/>
            <person name="Singh A."/>
            <person name="Seah K."/>
            <person name="Emmerich C."/>
        </authorList>
    </citation>
    <scope>NUCLEOTIDE SEQUENCE</scope>
    <source>
        <strain evidence="1">DP1</strain>
    </source>
</reference>
<dbReference type="AlphaFoldDB" id="A0AAD1Y8B4"/>
<gene>
    <name evidence="1" type="ORF">ECRASSUSDP1_LOCUS27986</name>
</gene>
<dbReference type="InterPro" id="IPR032675">
    <property type="entry name" value="LRR_dom_sf"/>
</dbReference>
<protein>
    <submittedName>
        <fullName evidence="1">Uncharacterized protein</fullName>
    </submittedName>
</protein>
<dbReference type="Proteomes" id="UP001295684">
    <property type="component" value="Unassembled WGS sequence"/>
</dbReference>
<name>A0AAD1Y8B4_EUPCR</name>
<comment type="caution">
    <text evidence="1">The sequence shown here is derived from an EMBL/GenBank/DDBJ whole genome shotgun (WGS) entry which is preliminary data.</text>
</comment>
<accession>A0AAD1Y8B4</accession>
<evidence type="ECO:0000313" key="1">
    <source>
        <dbReference type="EMBL" id="CAI2386373.1"/>
    </source>
</evidence>
<evidence type="ECO:0000313" key="2">
    <source>
        <dbReference type="Proteomes" id="UP001295684"/>
    </source>
</evidence>
<organism evidence="1 2">
    <name type="scientific">Euplotes crassus</name>
    <dbReference type="NCBI Taxonomy" id="5936"/>
    <lineage>
        <taxon>Eukaryota</taxon>
        <taxon>Sar</taxon>
        <taxon>Alveolata</taxon>
        <taxon>Ciliophora</taxon>
        <taxon>Intramacronucleata</taxon>
        <taxon>Spirotrichea</taxon>
        <taxon>Hypotrichia</taxon>
        <taxon>Euplotida</taxon>
        <taxon>Euplotidae</taxon>
        <taxon>Moneuplotes</taxon>
    </lineage>
</organism>
<keyword evidence="2" id="KW-1185">Reference proteome</keyword>
<sequence>MICIFKFYNNNYEDIKDHSLSRVSYGKEDKQLNSEFSDTDYSNLEIETSSCSSRLINENIYPSSLGSKSKNLSEIIEKEESKAPNFESSKLNNIKDSLGIDLIQKDTEEEIKGLPDEAEQAIYTQRKRSHRKSNYRSLSECFIKKKYYKLKLCDLDFLLLSKCDLSNFEEFREFASNPRWKNRISISSLNKIKAKLDTKKDIKVLSLIKSRLCEFKALEFKIHEEECETVNNFLFSYFPISCQYFKLVLPSHPCFRINYYFNSLINLSSRVTKKLHISHWKLRQHQIMTIFKEFKHVRFLKFRRCVIDLHSVPKFGNSLEGSSVKELQLWLNNYGHNGYGVDQLIKGLSQSNGFLQNLDTIYICGRGNHEEAEEKLKEYVDIEKLRMYLIL</sequence>
<dbReference type="Gene3D" id="3.80.10.10">
    <property type="entry name" value="Ribonuclease Inhibitor"/>
    <property type="match status" value="1"/>
</dbReference>
<dbReference type="EMBL" id="CAMPGE010028874">
    <property type="protein sequence ID" value="CAI2386373.1"/>
    <property type="molecule type" value="Genomic_DNA"/>
</dbReference>